<comment type="caution">
    <text evidence="2">The sequence shown here is derived from an EMBL/GenBank/DDBJ whole genome shotgun (WGS) entry which is preliminary data.</text>
</comment>
<dbReference type="AlphaFoldDB" id="A0A812U1N0"/>
<name>A0A812U1N0_9DINO</name>
<sequence>MCLPTGLCGHTPTPRTLPRARQLRGQLRTGSVQPAAIMDSQGFLDQSIMPEARSTWQDSLLRSSMDWGWMSTHRDSLAESMTFDDEASFEVLRQHVGRPPCHHCIATVYDRHFEREKDKAEERLPRQLKPKVQELLSDLRAFQYPRRRNIQHEIREKEIRPPSRQSPTRTPRALVEVEEVSSVAPSWQSEANDA</sequence>
<dbReference type="Proteomes" id="UP000604046">
    <property type="component" value="Unassembled WGS sequence"/>
</dbReference>
<evidence type="ECO:0000313" key="2">
    <source>
        <dbReference type="EMBL" id="CAE7547314.1"/>
    </source>
</evidence>
<evidence type="ECO:0000313" key="3">
    <source>
        <dbReference type="Proteomes" id="UP000604046"/>
    </source>
</evidence>
<protein>
    <submittedName>
        <fullName evidence="2">Uncharacterized protein</fullName>
    </submittedName>
</protein>
<organism evidence="2 3">
    <name type="scientific">Symbiodinium natans</name>
    <dbReference type="NCBI Taxonomy" id="878477"/>
    <lineage>
        <taxon>Eukaryota</taxon>
        <taxon>Sar</taxon>
        <taxon>Alveolata</taxon>
        <taxon>Dinophyceae</taxon>
        <taxon>Suessiales</taxon>
        <taxon>Symbiodiniaceae</taxon>
        <taxon>Symbiodinium</taxon>
    </lineage>
</organism>
<dbReference type="EMBL" id="CAJNDS010002620">
    <property type="protein sequence ID" value="CAE7547314.1"/>
    <property type="molecule type" value="Genomic_DNA"/>
</dbReference>
<keyword evidence="3" id="KW-1185">Reference proteome</keyword>
<feature type="compositionally biased region" description="Polar residues" evidence="1">
    <location>
        <begin position="184"/>
        <end position="194"/>
    </location>
</feature>
<feature type="compositionally biased region" description="Low complexity" evidence="1">
    <location>
        <begin position="162"/>
        <end position="172"/>
    </location>
</feature>
<accession>A0A812U1N0</accession>
<feature type="compositionally biased region" description="Basic and acidic residues" evidence="1">
    <location>
        <begin position="150"/>
        <end position="161"/>
    </location>
</feature>
<dbReference type="OrthoDB" id="272303at2759"/>
<reference evidence="2" key="1">
    <citation type="submission" date="2021-02" db="EMBL/GenBank/DDBJ databases">
        <authorList>
            <person name="Dougan E. K."/>
            <person name="Rhodes N."/>
            <person name="Thang M."/>
            <person name="Chan C."/>
        </authorList>
    </citation>
    <scope>NUCLEOTIDE SEQUENCE</scope>
</reference>
<feature type="region of interest" description="Disordered" evidence="1">
    <location>
        <begin position="147"/>
        <end position="194"/>
    </location>
</feature>
<evidence type="ECO:0000256" key="1">
    <source>
        <dbReference type="SAM" id="MobiDB-lite"/>
    </source>
</evidence>
<gene>
    <name evidence="2" type="ORF">SNAT2548_LOCUS30716</name>
</gene>
<proteinExistence type="predicted"/>